<dbReference type="OrthoDB" id="3795413at2759"/>
<evidence type="ECO:0000313" key="2">
    <source>
        <dbReference type="Proteomes" id="UP000799757"/>
    </source>
</evidence>
<accession>A0A6A6X2H5</accession>
<dbReference type="Proteomes" id="UP000799757">
    <property type="component" value="Unassembled WGS sequence"/>
</dbReference>
<gene>
    <name evidence="1" type="ORF">K505DRAFT_81198</name>
</gene>
<dbReference type="EMBL" id="MU002079">
    <property type="protein sequence ID" value="KAF2790343.1"/>
    <property type="molecule type" value="Genomic_DNA"/>
</dbReference>
<evidence type="ECO:0000313" key="1">
    <source>
        <dbReference type="EMBL" id="KAF2790343.1"/>
    </source>
</evidence>
<keyword evidence="2" id="KW-1185">Reference proteome</keyword>
<sequence length="337" mass="38795">MDTQIAIYGKRSCLELCRAMATRFPRELRNLVYEHLTANSSPISVDDDHITYEQSGCYGFTHSDFLSKQLFAYPAFVGRENCQEILEIYLQKNTFCLNDSYRLGGFFRTAKPFVMVPGAPLLAPIDFVRNLIIKIRGDVLKPLMLPSLSDLENANFDHALWLNPRKIPRPSDKLFDSLQPLFLIKHPKGFWLQLAILANSREELEGILEGMRPIYSRLKDTGFKVEVTFGAVEKIHYVEHLTGFFECSREDWDAIIEAYFVAEPDLAIEDIADPGTRYLVSNAREQFPGWSVRYLLQYTQEEPAMFSGFYDDDSDIDEMERNWNEAFLPSTFGSNTM</sequence>
<name>A0A6A6X2H5_9PLEO</name>
<protein>
    <submittedName>
        <fullName evidence="1">Uncharacterized protein</fullName>
    </submittedName>
</protein>
<proteinExistence type="predicted"/>
<dbReference type="AlphaFoldDB" id="A0A6A6X2H5"/>
<reference evidence="1" key="1">
    <citation type="journal article" date="2020" name="Stud. Mycol.">
        <title>101 Dothideomycetes genomes: a test case for predicting lifestyles and emergence of pathogens.</title>
        <authorList>
            <person name="Haridas S."/>
            <person name="Albert R."/>
            <person name="Binder M."/>
            <person name="Bloem J."/>
            <person name="Labutti K."/>
            <person name="Salamov A."/>
            <person name="Andreopoulos B."/>
            <person name="Baker S."/>
            <person name="Barry K."/>
            <person name="Bills G."/>
            <person name="Bluhm B."/>
            <person name="Cannon C."/>
            <person name="Castanera R."/>
            <person name="Culley D."/>
            <person name="Daum C."/>
            <person name="Ezra D."/>
            <person name="Gonzalez J."/>
            <person name="Henrissat B."/>
            <person name="Kuo A."/>
            <person name="Liang C."/>
            <person name="Lipzen A."/>
            <person name="Lutzoni F."/>
            <person name="Magnuson J."/>
            <person name="Mondo S."/>
            <person name="Nolan M."/>
            <person name="Ohm R."/>
            <person name="Pangilinan J."/>
            <person name="Park H.-J."/>
            <person name="Ramirez L."/>
            <person name="Alfaro M."/>
            <person name="Sun H."/>
            <person name="Tritt A."/>
            <person name="Yoshinaga Y."/>
            <person name="Zwiers L.-H."/>
            <person name="Turgeon B."/>
            <person name="Goodwin S."/>
            <person name="Spatafora J."/>
            <person name="Crous P."/>
            <person name="Grigoriev I."/>
        </authorList>
    </citation>
    <scope>NUCLEOTIDE SEQUENCE</scope>
    <source>
        <strain evidence="1">CBS 109.77</strain>
    </source>
</reference>
<organism evidence="1 2">
    <name type="scientific">Melanomma pulvis-pyrius CBS 109.77</name>
    <dbReference type="NCBI Taxonomy" id="1314802"/>
    <lineage>
        <taxon>Eukaryota</taxon>
        <taxon>Fungi</taxon>
        <taxon>Dikarya</taxon>
        <taxon>Ascomycota</taxon>
        <taxon>Pezizomycotina</taxon>
        <taxon>Dothideomycetes</taxon>
        <taxon>Pleosporomycetidae</taxon>
        <taxon>Pleosporales</taxon>
        <taxon>Melanommataceae</taxon>
        <taxon>Melanomma</taxon>
    </lineage>
</organism>